<protein>
    <submittedName>
        <fullName evidence="2">Uncharacterized protein</fullName>
    </submittedName>
</protein>
<accession>A0A1Z4ENI3</accession>
<keyword evidence="3" id="KW-1185">Reference proteome</keyword>
<evidence type="ECO:0000313" key="3">
    <source>
        <dbReference type="Proteomes" id="UP000217736"/>
    </source>
</evidence>
<feature type="region of interest" description="Disordered" evidence="1">
    <location>
        <begin position="1"/>
        <end position="28"/>
    </location>
</feature>
<dbReference type="Pfam" id="PF19457">
    <property type="entry name" value="DUF5994"/>
    <property type="match status" value="1"/>
</dbReference>
<organism evidence="2 3">
    <name type="scientific">Mycobacterium shigaense</name>
    <dbReference type="NCBI Taxonomy" id="722731"/>
    <lineage>
        <taxon>Bacteria</taxon>
        <taxon>Bacillati</taxon>
        <taxon>Actinomycetota</taxon>
        <taxon>Actinomycetes</taxon>
        <taxon>Mycobacteriales</taxon>
        <taxon>Mycobacteriaceae</taxon>
        <taxon>Mycobacterium</taxon>
        <taxon>Mycobacterium simiae complex</taxon>
    </lineage>
</organism>
<dbReference type="InterPro" id="IPR046036">
    <property type="entry name" value="DUF5994"/>
</dbReference>
<dbReference type="KEGG" id="mshg:MSG_04448"/>
<evidence type="ECO:0000256" key="1">
    <source>
        <dbReference type="SAM" id="MobiDB-lite"/>
    </source>
</evidence>
<dbReference type="AlphaFoldDB" id="A0A1Z4ENI3"/>
<gene>
    <name evidence="2" type="ORF">MSG_04448</name>
</gene>
<name>A0A1Z4ENI3_9MYCO</name>
<sequence>MTATYARQCGSPRTTPHPRPRLRLKPKAPSTGYVDGAWWPHSDILAEELSNLLAVLTIRLGPIERVIYNLGDWAKTPNQVQLGGRAVQLGGYSGQPVDTVQVIGTNGPKLVLLVIPPETAHDSAHDAMMSAAARDNAGTIEALLRDMIENDG</sequence>
<dbReference type="EMBL" id="AP018164">
    <property type="protein sequence ID" value="BAX94563.1"/>
    <property type="molecule type" value="Genomic_DNA"/>
</dbReference>
<dbReference type="Proteomes" id="UP000217736">
    <property type="component" value="Chromosome"/>
</dbReference>
<proteinExistence type="predicted"/>
<evidence type="ECO:0000313" key="2">
    <source>
        <dbReference type="EMBL" id="BAX94563.1"/>
    </source>
</evidence>
<reference evidence="3" key="1">
    <citation type="submission" date="2017-06" db="EMBL/GenBank/DDBJ databases">
        <title>Complete Genome Sequence of Mycobacterium shigaense.</title>
        <authorList>
            <person name="Fukano H."/>
            <person name="Yoshida M."/>
            <person name="Kazumi Y."/>
            <person name="Ogura Y."/>
            <person name="Mitarai S."/>
            <person name="Hayashi T."/>
            <person name="Hoshino Y."/>
        </authorList>
    </citation>
    <scope>NUCLEOTIDE SEQUENCE [LARGE SCALE GENOMIC DNA]</scope>
    <source>
        <strain evidence="3">UN-152</strain>
    </source>
</reference>
<dbReference type="OrthoDB" id="3785441at2"/>
<feature type="compositionally biased region" description="Basic residues" evidence="1">
    <location>
        <begin position="16"/>
        <end position="26"/>
    </location>
</feature>